<dbReference type="Pfam" id="PF00112">
    <property type="entry name" value="Peptidase_C1"/>
    <property type="match status" value="2"/>
</dbReference>
<dbReference type="InterPro" id="IPR013201">
    <property type="entry name" value="Prot_inhib_I29"/>
</dbReference>
<dbReference type="OrthoDB" id="686505at2759"/>
<gene>
    <name evidence="7" type="ORF">GUJ93_ZPchr0007g5476</name>
</gene>
<dbReference type="CDD" id="cd02248">
    <property type="entry name" value="Peptidase_C1A"/>
    <property type="match status" value="1"/>
</dbReference>
<keyword evidence="2" id="KW-1015">Disulfide bond</keyword>
<protein>
    <submittedName>
        <fullName evidence="7">Uncharacterized protein</fullName>
    </submittedName>
</protein>
<dbReference type="PROSITE" id="PS00639">
    <property type="entry name" value="THIOL_PROTEASE_HIS"/>
    <property type="match status" value="1"/>
</dbReference>
<reference evidence="7" key="2">
    <citation type="submission" date="2021-02" db="EMBL/GenBank/DDBJ databases">
        <authorList>
            <person name="Kimball J.A."/>
            <person name="Haas M.W."/>
            <person name="Macchietto M."/>
            <person name="Kono T."/>
            <person name="Duquette J."/>
            <person name="Shao M."/>
        </authorList>
    </citation>
    <scope>NUCLEOTIDE SEQUENCE</scope>
    <source>
        <tissue evidence="7">Fresh leaf tissue</tissue>
    </source>
</reference>
<dbReference type="InterPro" id="IPR000668">
    <property type="entry name" value="Peptidase_C1A_C"/>
</dbReference>
<organism evidence="7 8">
    <name type="scientific">Zizania palustris</name>
    <name type="common">Northern wild rice</name>
    <dbReference type="NCBI Taxonomy" id="103762"/>
    <lineage>
        <taxon>Eukaryota</taxon>
        <taxon>Viridiplantae</taxon>
        <taxon>Streptophyta</taxon>
        <taxon>Embryophyta</taxon>
        <taxon>Tracheophyta</taxon>
        <taxon>Spermatophyta</taxon>
        <taxon>Magnoliopsida</taxon>
        <taxon>Liliopsida</taxon>
        <taxon>Poales</taxon>
        <taxon>Poaceae</taxon>
        <taxon>BOP clade</taxon>
        <taxon>Oryzoideae</taxon>
        <taxon>Oryzeae</taxon>
        <taxon>Zizaniinae</taxon>
        <taxon>Zizania</taxon>
    </lineage>
</organism>
<feature type="chain" id="PRO_5035319521" evidence="4">
    <location>
        <begin position="22"/>
        <end position="287"/>
    </location>
</feature>
<evidence type="ECO:0000256" key="3">
    <source>
        <dbReference type="SAM" id="MobiDB-lite"/>
    </source>
</evidence>
<feature type="domain" description="Peptidase C1A papain C-terminal" evidence="5">
    <location>
        <begin position="121"/>
        <end position="287"/>
    </location>
</feature>
<accession>A0A8J5TAC4</accession>
<evidence type="ECO:0000313" key="7">
    <source>
        <dbReference type="EMBL" id="KAG8081307.1"/>
    </source>
</evidence>
<dbReference type="EMBL" id="JAAALK010000282">
    <property type="protein sequence ID" value="KAG8081307.1"/>
    <property type="molecule type" value="Genomic_DNA"/>
</dbReference>
<dbReference type="Pfam" id="PF08246">
    <property type="entry name" value="Inhibitor_I29"/>
    <property type="match status" value="1"/>
</dbReference>
<dbReference type="InterPro" id="IPR039417">
    <property type="entry name" value="Peptidase_C1A_papain-like"/>
</dbReference>
<dbReference type="GO" id="GO:0008234">
    <property type="term" value="F:cysteine-type peptidase activity"/>
    <property type="evidence" value="ECO:0007669"/>
    <property type="project" value="InterPro"/>
</dbReference>
<dbReference type="Proteomes" id="UP000729402">
    <property type="component" value="Unassembled WGS sequence"/>
</dbReference>
<dbReference type="AlphaFoldDB" id="A0A8J5TAC4"/>
<dbReference type="InterPro" id="IPR013128">
    <property type="entry name" value="Peptidase_C1A"/>
</dbReference>
<sequence length="287" mass="30887">MIMASVLLLLVALATATGVGATTTSMEERHSKWMAEHGRTYKDAAAKARRFRLFKANVEFIDRFNAAGDKRYRLGTNRFTDLTDAEFAAMYTGYKPSPPSPSVEDKQKLPGFMYANTTLSSEDSVDWRQSGTVADVQNQGSCGDCWAFSTVAAVEGINQISTGELVSLSEQQLLDAWTALTVVGAKAAISTAPSSTWPTAAVSPPRRPTPTRAPRGVPINSNMAVAIEGGGSLFRRYTTGVFTADSCGNRLDHAVTVVGYGTETDGSGAYWLIKNSWGTTWGGRLYI</sequence>
<dbReference type="PROSITE" id="PS00139">
    <property type="entry name" value="THIOL_PROTEASE_CYS"/>
    <property type="match status" value="1"/>
</dbReference>
<reference evidence="7" key="1">
    <citation type="journal article" date="2021" name="bioRxiv">
        <title>Whole Genome Assembly and Annotation of Northern Wild Rice, Zizania palustris L., Supports a Whole Genome Duplication in the Zizania Genus.</title>
        <authorList>
            <person name="Haas M."/>
            <person name="Kono T."/>
            <person name="Macchietto M."/>
            <person name="Millas R."/>
            <person name="McGilp L."/>
            <person name="Shao M."/>
            <person name="Duquette J."/>
            <person name="Hirsch C.N."/>
            <person name="Kimball J."/>
        </authorList>
    </citation>
    <scope>NUCLEOTIDE SEQUENCE</scope>
    <source>
        <tissue evidence="7">Fresh leaf tissue</tissue>
    </source>
</reference>
<evidence type="ECO:0000259" key="6">
    <source>
        <dbReference type="SMART" id="SM00848"/>
    </source>
</evidence>
<evidence type="ECO:0000256" key="2">
    <source>
        <dbReference type="ARBA" id="ARBA00023157"/>
    </source>
</evidence>
<feature type="signal peptide" evidence="4">
    <location>
        <begin position="1"/>
        <end position="21"/>
    </location>
</feature>
<feature type="region of interest" description="Disordered" evidence="3">
    <location>
        <begin position="195"/>
        <end position="217"/>
    </location>
</feature>
<dbReference type="PANTHER" id="PTHR12411">
    <property type="entry name" value="CYSTEINE PROTEASE FAMILY C1-RELATED"/>
    <property type="match status" value="1"/>
</dbReference>
<evidence type="ECO:0000259" key="5">
    <source>
        <dbReference type="SMART" id="SM00645"/>
    </source>
</evidence>
<dbReference type="InterPro" id="IPR000169">
    <property type="entry name" value="Pept_cys_AS"/>
</dbReference>
<feature type="compositionally biased region" description="Low complexity" evidence="3">
    <location>
        <begin position="198"/>
        <end position="217"/>
    </location>
</feature>
<proteinExistence type="predicted"/>
<dbReference type="SMART" id="SM00848">
    <property type="entry name" value="Inhibitor_I29"/>
    <property type="match status" value="1"/>
</dbReference>
<keyword evidence="1 4" id="KW-0732">Signal</keyword>
<name>A0A8J5TAC4_ZIZPA</name>
<evidence type="ECO:0000256" key="4">
    <source>
        <dbReference type="SAM" id="SignalP"/>
    </source>
</evidence>
<dbReference type="GO" id="GO:0006508">
    <property type="term" value="P:proteolysis"/>
    <property type="evidence" value="ECO:0007669"/>
    <property type="project" value="InterPro"/>
</dbReference>
<keyword evidence="8" id="KW-1185">Reference proteome</keyword>
<evidence type="ECO:0000313" key="8">
    <source>
        <dbReference type="Proteomes" id="UP000729402"/>
    </source>
</evidence>
<feature type="domain" description="Cathepsin propeptide inhibitor" evidence="6">
    <location>
        <begin position="30"/>
        <end position="87"/>
    </location>
</feature>
<comment type="caution">
    <text evidence="7">The sequence shown here is derived from an EMBL/GenBank/DDBJ whole genome shotgun (WGS) entry which is preliminary data.</text>
</comment>
<evidence type="ECO:0000256" key="1">
    <source>
        <dbReference type="ARBA" id="ARBA00022729"/>
    </source>
</evidence>
<dbReference type="SMART" id="SM00645">
    <property type="entry name" value="Pept_C1"/>
    <property type="match status" value="1"/>
</dbReference>
<dbReference type="InterPro" id="IPR025660">
    <property type="entry name" value="Pept_his_AS"/>
</dbReference>